<accession>A0A9X8RAW6</accession>
<dbReference type="AlphaFoldDB" id="A0A9X8RAW6"/>
<dbReference type="EMBL" id="FTMX01000005">
    <property type="protein sequence ID" value="SIR68450.1"/>
    <property type="molecule type" value="Genomic_DNA"/>
</dbReference>
<proteinExistence type="predicted"/>
<dbReference type="RefSeq" id="WP_076369094.1">
    <property type="nucleotide sequence ID" value="NZ_FTMX01000005.1"/>
</dbReference>
<reference evidence="1 2" key="1">
    <citation type="submission" date="2017-01" db="EMBL/GenBank/DDBJ databases">
        <authorList>
            <person name="Varghese N."/>
            <person name="Submissions S."/>
        </authorList>
    </citation>
    <scope>NUCLEOTIDE SEQUENCE [LARGE SCALE GENOMIC DNA]</scope>
    <source>
        <strain evidence="1 2">RUG2-6</strain>
    </source>
</reference>
<organism evidence="1 2">
    <name type="scientific">Peribacillus simplex</name>
    <dbReference type="NCBI Taxonomy" id="1478"/>
    <lineage>
        <taxon>Bacteria</taxon>
        <taxon>Bacillati</taxon>
        <taxon>Bacillota</taxon>
        <taxon>Bacilli</taxon>
        <taxon>Bacillales</taxon>
        <taxon>Bacillaceae</taxon>
        <taxon>Peribacillus</taxon>
    </lineage>
</organism>
<sequence>MTNNKDFKTTLLVSTYKWSRNEFDEIKQKEVKSRKEFIYEVSVRDISDMAVVFHKFGRKVKYKKPTDKNWYTYRTMVNRLFKEEVTQKFSETDGRLVAVNTLVEAELEIEKNSYSDTYSPSLEWTPDRGLPNF</sequence>
<evidence type="ECO:0000313" key="2">
    <source>
        <dbReference type="Proteomes" id="UP000185829"/>
    </source>
</evidence>
<evidence type="ECO:0000313" key="1">
    <source>
        <dbReference type="EMBL" id="SIR68450.1"/>
    </source>
</evidence>
<gene>
    <name evidence="1" type="ORF">SAMN05878482_10525</name>
</gene>
<dbReference type="Proteomes" id="UP000185829">
    <property type="component" value="Unassembled WGS sequence"/>
</dbReference>
<name>A0A9X8RAW6_9BACI</name>
<protein>
    <submittedName>
        <fullName evidence="1">Uncharacterized protein</fullName>
    </submittedName>
</protein>
<comment type="caution">
    <text evidence="1">The sequence shown here is derived from an EMBL/GenBank/DDBJ whole genome shotgun (WGS) entry which is preliminary data.</text>
</comment>